<evidence type="ECO:0000256" key="7">
    <source>
        <dbReference type="RuleBase" id="RU910716"/>
    </source>
</evidence>
<sequence length="162" mass="18362">MFVPVSRVVSLSALAYLAPHWVVLAAALHIAAMTTWLQLYDRSPFCSHSALGQMCFSLALGAVYLFTYILPVEGRTRYRYSAYYSICLVQNVTCAALWYIYADDSMRSSVYFYPILVLCVVPYVLGLVFMVIYYAFLHPKVMKEICDVSVVFKQDCEVAQVS</sequence>
<keyword evidence="9" id="KW-1185">Reference proteome</keyword>
<dbReference type="InterPro" id="IPR050895">
    <property type="entry name" value="XK-related_scramblase"/>
</dbReference>
<dbReference type="Pfam" id="PF09815">
    <property type="entry name" value="XK-related"/>
    <property type="match status" value="1"/>
</dbReference>
<comment type="subcellular location">
    <subcellularLocation>
        <location evidence="1">Cell membrane</location>
        <topology evidence="1">Multi-pass membrane protein</topology>
    </subcellularLocation>
    <subcellularLocation>
        <location evidence="7">Membrane</location>
        <topology evidence="7">Multi-pass membrane protein</topology>
    </subcellularLocation>
</comment>
<evidence type="ECO:0000256" key="4">
    <source>
        <dbReference type="ARBA" id="ARBA00022692"/>
    </source>
</evidence>
<feature type="transmembrane region" description="Helical" evidence="7">
    <location>
        <begin position="113"/>
        <end position="136"/>
    </location>
</feature>
<protein>
    <recommendedName>
        <fullName evidence="7">XK-related protein</fullName>
    </recommendedName>
</protein>
<evidence type="ECO:0000313" key="9">
    <source>
        <dbReference type="Proteomes" id="UP000838756"/>
    </source>
</evidence>
<dbReference type="Proteomes" id="UP000838756">
    <property type="component" value="Unassembled WGS sequence"/>
</dbReference>
<evidence type="ECO:0000256" key="1">
    <source>
        <dbReference type="ARBA" id="ARBA00004651"/>
    </source>
</evidence>
<comment type="similarity">
    <text evidence="2 7">Belongs to the XK family.</text>
</comment>
<organism evidence="8 9">
    <name type="scientific">Pararge aegeria aegeria</name>
    <dbReference type="NCBI Taxonomy" id="348720"/>
    <lineage>
        <taxon>Eukaryota</taxon>
        <taxon>Metazoa</taxon>
        <taxon>Ecdysozoa</taxon>
        <taxon>Arthropoda</taxon>
        <taxon>Hexapoda</taxon>
        <taxon>Insecta</taxon>
        <taxon>Pterygota</taxon>
        <taxon>Neoptera</taxon>
        <taxon>Endopterygota</taxon>
        <taxon>Lepidoptera</taxon>
        <taxon>Glossata</taxon>
        <taxon>Ditrysia</taxon>
        <taxon>Papilionoidea</taxon>
        <taxon>Nymphalidae</taxon>
        <taxon>Satyrinae</taxon>
        <taxon>Satyrini</taxon>
        <taxon>Parargina</taxon>
        <taxon>Pararge</taxon>
    </lineage>
</organism>
<keyword evidence="5 7" id="KW-1133">Transmembrane helix</keyword>
<dbReference type="InterPro" id="IPR018629">
    <property type="entry name" value="XK-rel"/>
</dbReference>
<dbReference type="OrthoDB" id="6136301at2759"/>
<evidence type="ECO:0000256" key="6">
    <source>
        <dbReference type="ARBA" id="ARBA00023136"/>
    </source>
</evidence>
<evidence type="ECO:0000256" key="2">
    <source>
        <dbReference type="ARBA" id="ARBA00008789"/>
    </source>
</evidence>
<dbReference type="GO" id="GO:1902742">
    <property type="term" value="P:apoptotic process involved in development"/>
    <property type="evidence" value="ECO:0007669"/>
    <property type="project" value="TreeGrafter"/>
</dbReference>
<accession>A0A8S4SFH3</accession>
<reference evidence="8" key="1">
    <citation type="submission" date="2022-03" db="EMBL/GenBank/DDBJ databases">
        <authorList>
            <person name="Lindestad O."/>
        </authorList>
    </citation>
    <scope>NUCLEOTIDE SEQUENCE</scope>
</reference>
<dbReference type="GO" id="GO:0005886">
    <property type="term" value="C:plasma membrane"/>
    <property type="evidence" value="ECO:0007669"/>
    <property type="project" value="UniProtKB-SubCell"/>
</dbReference>
<dbReference type="PANTHER" id="PTHR16024:SF6">
    <property type="entry name" value="XK-RELATED PROTEIN"/>
    <property type="match status" value="1"/>
</dbReference>
<gene>
    <name evidence="8" type="primary">jg17192</name>
    <name evidence="8" type="ORF">PAEG_LOCUS23862</name>
</gene>
<dbReference type="EMBL" id="CAKXAJ010026185">
    <property type="protein sequence ID" value="CAH2261162.1"/>
    <property type="molecule type" value="Genomic_DNA"/>
</dbReference>
<keyword evidence="4 7" id="KW-0812">Transmembrane</keyword>
<dbReference type="AlphaFoldDB" id="A0A8S4SFH3"/>
<dbReference type="GO" id="GO:0070782">
    <property type="term" value="P:phosphatidylserine exposure on apoptotic cell surface"/>
    <property type="evidence" value="ECO:0007669"/>
    <property type="project" value="TreeGrafter"/>
</dbReference>
<dbReference type="PANTHER" id="PTHR16024">
    <property type="entry name" value="XK-RELATED PROTEIN"/>
    <property type="match status" value="1"/>
</dbReference>
<evidence type="ECO:0000256" key="3">
    <source>
        <dbReference type="ARBA" id="ARBA00022475"/>
    </source>
</evidence>
<keyword evidence="3" id="KW-1003">Cell membrane</keyword>
<feature type="transmembrane region" description="Helical" evidence="7">
    <location>
        <begin position="82"/>
        <end position="101"/>
    </location>
</feature>
<keyword evidence="6 7" id="KW-0472">Membrane</keyword>
<evidence type="ECO:0000256" key="5">
    <source>
        <dbReference type="ARBA" id="ARBA00022989"/>
    </source>
</evidence>
<dbReference type="GO" id="GO:0043652">
    <property type="term" value="P:engulfment of apoptotic cell"/>
    <property type="evidence" value="ECO:0007669"/>
    <property type="project" value="TreeGrafter"/>
</dbReference>
<feature type="transmembrane region" description="Helical" evidence="7">
    <location>
        <begin position="49"/>
        <end position="70"/>
    </location>
</feature>
<proteinExistence type="inferred from homology"/>
<comment type="caution">
    <text evidence="8">The sequence shown here is derived from an EMBL/GenBank/DDBJ whole genome shotgun (WGS) entry which is preliminary data.</text>
</comment>
<name>A0A8S4SFH3_9NEOP</name>
<evidence type="ECO:0000313" key="8">
    <source>
        <dbReference type="EMBL" id="CAH2261162.1"/>
    </source>
</evidence>